<accession>A0AAN8ASV3</accession>
<comment type="caution">
    <text evidence="1">The sequence shown here is derived from an EMBL/GenBank/DDBJ whole genome shotgun (WGS) entry which is preliminary data.</text>
</comment>
<protein>
    <submittedName>
        <fullName evidence="1">Uncharacterized protein</fullName>
    </submittedName>
</protein>
<evidence type="ECO:0000313" key="1">
    <source>
        <dbReference type="EMBL" id="KAK5867389.1"/>
    </source>
</evidence>
<sequence length="75" mass="8453">MSSQHFSVPQHPAFHLTLCKGNKSWPVIHSSGAQFRKEVGGDSIFYVAYRPPEKYGEVSHCLLQKRGMYISATVE</sequence>
<dbReference type="Proteomes" id="UP001346869">
    <property type="component" value="Unassembled WGS sequence"/>
</dbReference>
<reference evidence="1 2" key="2">
    <citation type="journal article" date="2023" name="Mol. Biol. Evol.">
        <title>Genomics of Secondarily Temperate Adaptation in the Only Non-Antarctic Icefish.</title>
        <authorList>
            <person name="Rivera-Colon A.G."/>
            <person name="Rayamajhi N."/>
            <person name="Minhas B.F."/>
            <person name="Madrigal G."/>
            <person name="Bilyk K.T."/>
            <person name="Yoon V."/>
            <person name="Hune M."/>
            <person name="Gregory S."/>
            <person name="Cheng C.H.C."/>
            <person name="Catchen J.M."/>
        </authorList>
    </citation>
    <scope>NUCLEOTIDE SEQUENCE [LARGE SCALE GENOMIC DNA]</scope>
    <source>
        <strain evidence="1">JMC-PN-2008</strain>
    </source>
</reference>
<proteinExistence type="predicted"/>
<keyword evidence="2" id="KW-1185">Reference proteome</keyword>
<name>A0AAN8ASV3_ELEMC</name>
<gene>
    <name evidence="1" type="ORF">PBY51_011886</name>
</gene>
<dbReference type="AlphaFoldDB" id="A0AAN8ASV3"/>
<reference evidence="1 2" key="1">
    <citation type="journal article" date="2023" name="Genes (Basel)">
        <title>Chromosome-Level Genome Assembly and Circadian Gene Repertoire of the Patagonia Blennie Eleginops maclovinus-The Closest Ancestral Proxy of Antarctic Cryonotothenioids.</title>
        <authorList>
            <person name="Cheng C.C."/>
            <person name="Rivera-Colon A.G."/>
            <person name="Minhas B.F."/>
            <person name="Wilson L."/>
            <person name="Rayamajhi N."/>
            <person name="Vargas-Chacoff L."/>
            <person name="Catchen J.M."/>
        </authorList>
    </citation>
    <scope>NUCLEOTIDE SEQUENCE [LARGE SCALE GENOMIC DNA]</scope>
    <source>
        <strain evidence="1">JMC-PN-2008</strain>
    </source>
</reference>
<organism evidence="1 2">
    <name type="scientific">Eleginops maclovinus</name>
    <name type="common">Patagonian blennie</name>
    <name type="synonym">Eleginus maclovinus</name>
    <dbReference type="NCBI Taxonomy" id="56733"/>
    <lineage>
        <taxon>Eukaryota</taxon>
        <taxon>Metazoa</taxon>
        <taxon>Chordata</taxon>
        <taxon>Craniata</taxon>
        <taxon>Vertebrata</taxon>
        <taxon>Euteleostomi</taxon>
        <taxon>Actinopterygii</taxon>
        <taxon>Neopterygii</taxon>
        <taxon>Teleostei</taxon>
        <taxon>Neoteleostei</taxon>
        <taxon>Acanthomorphata</taxon>
        <taxon>Eupercaria</taxon>
        <taxon>Perciformes</taxon>
        <taxon>Notothenioidei</taxon>
        <taxon>Eleginopidae</taxon>
        <taxon>Eleginops</taxon>
    </lineage>
</organism>
<dbReference type="EMBL" id="JAUZQC010000008">
    <property type="protein sequence ID" value="KAK5867389.1"/>
    <property type="molecule type" value="Genomic_DNA"/>
</dbReference>
<evidence type="ECO:0000313" key="2">
    <source>
        <dbReference type="Proteomes" id="UP001346869"/>
    </source>
</evidence>